<comment type="caution">
    <text evidence="5">The sequence shown here is derived from an EMBL/GenBank/DDBJ whole genome shotgun (WGS) entry which is preliminary data.</text>
</comment>
<feature type="transmembrane region" description="Helical" evidence="3">
    <location>
        <begin position="46"/>
        <end position="67"/>
    </location>
</feature>
<comment type="catalytic activity">
    <reaction evidence="2">
        <text>2 GTP = 3',3'-c-di-GMP + 2 diphosphate</text>
        <dbReference type="Rhea" id="RHEA:24898"/>
        <dbReference type="ChEBI" id="CHEBI:33019"/>
        <dbReference type="ChEBI" id="CHEBI:37565"/>
        <dbReference type="ChEBI" id="CHEBI:58805"/>
        <dbReference type="EC" id="2.7.7.65"/>
    </reaction>
</comment>
<evidence type="ECO:0000256" key="3">
    <source>
        <dbReference type="SAM" id="Phobius"/>
    </source>
</evidence>
<keyword evidence="3" id="KW-0472">Membrane</keyword>
<dbReference type="PANTHER" id="PTHR45138:SF9">
    <property type="entry name" value="DIGUANYLATE CYCLASE DGCM-RELATED"/>
    <property type="match status" value="1"/>
</dbReference>
<feature type="domain" description="GGDEF" evidence="4">
    <location>
        <begin position="112"/>
        <end position="244"/>
    </location>
</feature>
<evidence type="ECO:0000256" key="2">
    <source>
        <dbReference type="ARBA" id="ARBA00034247"/>
    </source>
</evidence>
<sequence>MNKLALPPSEWRIVWQRTALILAASTAGSWVMSNLVMMSLDEGMNAVGTVLALGMPTALGGPILLFLQVRSAQLREANRKLETLASTDWLTDCLNRRAFTSRVTSSLGQTGGHGTLLVIDADHFKTINDRFGHERGDEVLQLIAGAIRDSVRGGDLVGRIGGEEFGVFLQDAGDDIANAAAERIRAAVNALFVTSEGIAQRLSVSIGGAVCAGDSGFSELFQIADRRLYEAKHAGRNRVELGRTAGDSELAAMSAAIG</sequence>
<keyword evidence="3" id="KW-0812">Transmembrane</keyword>
<evidence type="ECO:0000313" key="6">
    <source>
        <dbReference type="Proteomes" id="UP000095463"/>
    </source>
</evidence>
<dbReference type="FunFam" id="3.30.70.270:FF:000001">
    <property type="entry name" value="Diguanylate cyclase domain protein"/>
    <property type="match status" value="1"/>
</dbReference>
<dbReference type="Pfam" id="PF00990">
    <property type="entry name" value="GGDEF"/>
    <property type="match status" value="1"/>
</dbReference>
<dbReference type="SMART" id="SM00267">
    <property type="entry name" value="GGDEF"/>
    <property type="match status" value="1"/>
</dbReference>
<evidence type="ECO:0000259" key="4">
    <source>
        <dbReference type="PROSITE" id="PS50887"/>
    </source>
</evidence>
<dbReference type="GO" id="GO:1902201">
    <property type="term" value="P:negative regulation of bacterial-type flagellum-dependent cell motility"/>
    <property type="evidence" value="ECO:0007669"/>
    <property type="project" value="TreeGrafter"/>
</dbReference>
<dbReference type="PROSITE" id="PS50887">
    <property type="entry name" value="GGDEF"/>
    <property type="match status" value="1"/>
</dbReference>
<dbReference type="InterPro" id="IPR050469">
    <property type="entry name" value="Diguanylate_Cyclase"/>
</dbReference>
<dbReference type="GO" id="GO:0052621">
    <property type="term" value="F:diguanylate cyclase activity"/>
    <property type="evidence" value="ECO:0007669"/>
    <property type="project" value="UniProtKB-EC"/>
</dbReference>
<dbReference type="EMBL" id="LAJE02000158">
    <property type="protein sequence ID" value="OEO31425.1"/>
    <property type="molecule type" value="Genomic_DNA"/>
</dbReference>
<evidence type="ECO:0000313" key="5">
    <source>
        <dbReference type="EMBL" id="OEO31425.1"/>
    </source>
</evidence>
<dbReference type="PANTHER" id="PTHR45138">
    <property type="entry name" value="REGULATORY COMPONENTS OF SENSORY TRANSDUCTION SYSTEM"/>
    <property type="match status" value="1"/>
</dbReference>
<reference evidence="5 6" key="1">
    <citation type="journal article" date="2015" name="Genome Announc.">
        <title>Genome Assemblies of Three Soil-Associated Devosia species: D. insulae, D. limi, and D. soli.</title>
        <authorList>
            <person name="Hassan Y.I."/>
            <person name="Lepp D."/>
            <person name="Zhou T."/>
        </authorList>
    </citation>
    <scope>NUCLEOTIDE SEQUENCE [LARGE SCALE GENOMIC DNA]</scope>
    <source>
        <strain evidence="5 6">DS-56</strain>
    </source>
</reference>
<proteinExistence type="predicted"/>
<dbReference type="Proteomes" id="UP000095463">
    <property type="component" value="Unassembled WGS sequence"/>
</dbReference>
<feature type="transmembrane region" description="Helical" evidence="3">
    <location>
        <begin position="20"/>
        <end position="40"/>
    </location>
</feature>
<protein>
    <recommendedName>
        <fullName evidence="1">diguanylate cyclase</fullName>
        <ecNumber evidence="1">2.7.7.65</ecNumber>
    </recommendedName>
</protein>
<dbReference type="CDD" id="cd01949">
    <property type="entry name" value="GGDEF"/>
    <property type="match status" value="1"/>
</dbReference>
<dbReference type="NCBIfam" id="TIGR00254">
    <property type="entry name" value="GGDEF"/>
    <property type="match status" value="1"/>
</dbReference>
<dbReference type="GO" id="GO:0005886">
    <property type="term" value="C:plasma membrane"/>
    <property type="evidence" value="ECO:0007669"/>
    <property type="project" value="TreeGrafter"/>
</dbReference>
<dbReference type="RefSeq" id="WP_069909355.1">
    <property type="nucleotide sequence ID" value="NZ_LAJE02000158.1"/>
</dbReference>
<accession>A0A1E5XS84</accession>
<organism evidence="5 6">
    <name type="scientific">Devosia insulae DS-56</name>
    <dbReference type="NCBI Taxonomy" id="1116389"/>
    <lineage>
        <taxon>Bacteria</taxon>
        <taxon>Pseudomonadati</taxon>
        <taxon>Pseudomonadota</taxon>
        <taxon>Alphaproteobacteria</taxon>
        <taxon>Hyphomicrobiales</taxon>
        <taxon>Devosiaceae</taxon>
        <taxon>Devosia</taxon>
    </lineage>
</organism>
<dbReference type="InterPro" id="IPR029787">
    <property type="entry name" value="Nucleotide_cyclase"/>
</dbReference>
<name>A0A1E5XS84_9HYPH</name>
<dbReference type="GO" id="GO:0043709">
    <property type="term" value="P:cell adhesion involved in single-species biofilm formation"/>
    <property type="evidence" value="ECO:0007669"/>
    <property type="project" value="TreeGrafter"/>
</dbReference>
<evidence type="ECO:0000256" key="1">
    <source>
        <dbReference type="ARBA" id="ARBA00012528"/>
    </source>
</evidence>
<dbReference type="SUPFAM" id="SSF55073">
    <property type="entry name" value="Nucleotide cyclase"/>
    <property type="match status" value="1"/>
</dbReference>
<dbReference type="InterPro" id="IPR043128">
    <property type="entry name" value="Rev_trsase/Diguanyl_cyclase"/>
</dbReference>
<dbReference type="Gene3D" id="3.30.70.270">
    <property type="match status" value="1"/>
</dbReference>
<dbReference type="AlphaFoldDB" id="A0A1E5XS84"/>
<dbReference type="OrthoDB" id="9812260at2"/>
<dbReference type="InterPro" id="IPR000160">
    <property type="entry name" value="GGDEF_dom"/>
</dbReference>
<keyword evidence="6" id="KW-1185">Reference proteome</keyword>
<keyword evidence="3" id="KW-1133">Transmembrane helix</keyword>
<dbReference type="EC" id="2.7.7.65" evidence="1"/>
<gene>
    <name evidence="5" type="ORF">VW23_016080</name>
</gene>